<sequence>MIRAGRTVLNAEEVATACGYPSLRAAKAAGLFEEPSFPRPVNQHGDKPGYKMLWDQEQILAHREDRPVPAVPAADSPDDLLDAHESAGLWGISRATWDTYAKKTPHLIPTHRLIHGVKFWRRQDLIQFPRPGKGAGAGRRPGSTDTRPRTRQGKDERLTQVAELLADAAAEGVDLSPADIAARLGISKPYARSLLQEASAPS</sequence>
<evidence type="ECO:0000313" key="2">
    <source>
        <dbReference type="EMBL" id="MXQ65602.1"/>
    </source>
</evidence>
<reference evidence="2 3" key="1">
    <citation type="submission" date="2019-12" db="EMBL/GenBank/DDBJ databases">
        <title>Nocardia macrotermitis sp. nov. and Nocardia aurantia sp. nov., isolated from the gut of the fungus growing-termite Macrotermes natalensis.</title>
        <authorList>
            <person name="Christine B."/>
            <person name="Rene B."/>
        </authorList>
    </citation>
    <scope>NUCLEOTIDE SEQUENCE [LARGE SCALE GENOMIC DNA]</scope>
    <source>
        <strain evidence="2 3">DSM 102126</strain>
    </source>
</reference>
<name>A0A6I4WG91_9ACTN</name>
<feature type="region of interest" description="Disordered" evidence="1">
    <location>
        <begin position="128"/>
        <end position="156"/>
    </location>
</feature>
<evidence type="ECO:0000313" key="3">
    <source>
        <dbReference type="Proteomes" id="UP000431901"/>
    </source>
</evidence>
<feature type="compositionally biased region" description="Basic and acidic residues" evidence="1">
    <location>
        <begin position="146"/>
        <end position="156"/>
    </location>
</feature>
<keyword evidence="3" id="KW-1185">Reference proteome</keyword>
<protein>
    <submittedName>
        <fullName evidence="2">Uncharacterized protein</fullName>
    </submittedName>
</protein>
<dbReference type="AlphaFoldDB" id="A0A6I4WG91"/>
<proteinExistence type="predicted"/>
<organism evidence="2 3">
    <name type="scientific">Actinomadura rayongensis</name>
    <dbReference type="NCBI Taxonomy" id="1429076"/>
    <lineage>
        <taxon>Bacteria</taxon>
        <taxon>Bacillati</taxon>
        <taxon>Actinomycetota</taxon>
        <taxon>Actinomycetes</taxon>
        <taxon>Streptosporangiales</taxon>
        <taxon>Thermomonosporaceae</taxon>
        <taxon>Actinomadura</taxon>
    </lineage>
</organism>
<dbReference type="EMBL" id="WUTW01000002">
    <property type="protein sequence ID" value="MXQ65602.1"/>
    <property type="molecule type" value="Genomic_DNA"/>
</dbReference>
<dbReference type="OrthoDB" id="3680624at2"/>
<dbReference type="RefSeq" id="WP_161103676.1">
    <property type="nucleotide sequence ID" value="NZ_JBHLYI010000006.1"/>
</dbReference>
<gene>
    <name evidence="2" type="ORF">GQ466_16355</name>
</gene>
<comment type="caution">
    <text evidence="2">The sequence shown here is derived from an EMBL/GenBank/DDBJ whole genome shotgun (WGS) entry which is preliminary data.</text>
</comment>
<accession>A0A6I4WG91</accession>
<evidence type="ECO:0000256" key="1">
    <source>
        <dbReference type="SAM" id="MobiDB-lite"/>
    </source>
</evidence>
<dbReference type="Proteomes" id="UP000431901">
    <property type="component" value="Unassembled WGS sequence"/>
</dbReference>